<evidence type="ECO:0000313" key="2">
    <source>
        <dbReference type="Proteomes" id="UP001324993"/>
    </source>
</evidence>
<sequence length="98" mass="11054">MTWDLSDYSYVEATITNLGNNQERVFVYLANPYKDYKNKLTCGSDRVDFAAGETKTIRLDLSAGDLGFNSANIDAFRVYTGMHKNPLKLKLHSLKAVK</sequence>
<keyword evidence="2" id="KW-1185">Reference proteome</keyword>
<reference evidence="1 2" key="1">
    <citation type="submission" date="2023-11" db="EMBL/GenBank/DDBJ databases">
        <title>Coraliomargarita sp. nov., isolated from marine algae.</title>
        <authorList>
            <person name="Lee J.K."/>
            <person name="Baek J.H."/>
            <person name="Kim J.M."/>
            <person name="Choi D.G."/>
            <person name="Jeon C.O."/>
        </authorList>
    </citation>
    <scope>NUCLEOTIDE SEQUENCE [LARGE SCALE GENOMIC DNA]</scope>
    <source>
        <strain evidence="1 2">J2-16</strain>
    </source>
</reference>
<dbReference type="Gene3D" id="2.60.120.430">
    <property type="entry name" value="Galactose-binding lectin"/>
    <property type="match status" value="1"/>
</dbReference>
<gene>
    <name evidence="1" type="ORF">SH580_17205</name>
</gene>
<proteinExistence type="predicted"/>
<organism evidence="1 2">
    <name type="scientific">Coraliomargarita algicola</name>
    <dbReference type="NCBI Taxonomy" id="3092156"/>
    <lineage>
        <taxon>Bacteria</taxon>
        <taxon>Pseudomonadati</taxon>
        <taxon>Verrucomicrobiota</taxon>
        <taxon>Opitutia</taxon>
        <taxon>Puniceicoccales</taxon>
        <taxon>Coraliomargaritaceae</taxon>
        <taxon>Coraliomargarita</taxon>
    </lineage>
</organism>
<dbReference type="RefSeq" id="WP_319832055.1">
    <property type="nucleotide sequence ID" value="NZ_CP138858.1"/>
</dbReference>
<dbReference type="EMBL" id="CP138858">
    <property type="protein sequence ID" value="WPJ95162.1"/>
    <property type="molecule type" value="Genomic_DNA"/>
</dbReference>
<dbReference type="Proteomes" id="UP001324993">
    <property type="component" value="Chromosome"/>
</dbReference>
<evidence type="ECO:0000313" key="1">
    <source>
        <dbReference type="EMBL" id="WPJ95162.1"/>
    </source>
</evidence>
<accession>A0ABZ0RGK8</accession>
<protein>
    <submittedName>
        <fullName evidence="1">Uncharacterized protein</fullName>
    </submittedName>
</protein>
<name>A0ABZ0RGK8_9BACT</name>